<sequence>MSPYTSLSQTTTNDIVTTTATLPHPHAKILDLLHTPNLYFHLNPFLTTFKQLDGNTTTGEGNYDAIEVTPISFLGIKTSLTVNMRVNLKLTDEGFIADIVATGVGGLGTKCQCLIRVEEVEGGCRVREEFTFREIPWGWRGYVLKTAGKGNPVKFERLGNRIEEALKEGGA</sequence>
<dbReference type="SUPFAM" id="SSF55961">
    <property type="entry name" value="Bet v1-like"/>
    <property type="match status" value="1"/>
</dbReference>
<dbReference type="Proteomes" id="UP000275078">
    <property type="component" value="Unassembled WGS sequence"/>
</dbReference>
<name>A0A3N4HD09_ASCIM</name>
<dbReference type="EMBL" id="ML119874">
    <property type="protein sequence ID" value="RPA72185.1"/>
    <property type="molecule type" value="Genomic_DNA"/>
</dbReference>
<protein>
    <submittedName>
        <fullName evidence="1">Uncharacterized protein</fullName>
    </submittedName>
</protein>
<keyword evidence="2" id="KW-1185">Reference proteome</keyword>
<evidence type="ECO:0000313" key="1">
    <source>
        <dbReference type="EMBL" id="RPA72185.1"/>
    </source>
</evidence>
<dbReference type="AlphaFoldDB" id="A0A3N4HD09"/>
<evidence type="ECO:0000313" key="2">
    <source>
        <dbReference type="Proteomes" id="UP000275078"/>
    </source>
</evidence>
<organism evidence="1 2">
    <name type="scientific">Ascobolus immersus RN42</name>
    <dbReference type="NCBI Taxonomy" id="1160509"/>
    <lineage>
        <taxon>Eukaryota</taxon>
        <taxon>Fungi</taxon>
        <taxon>Dikarya</taxon>
        <taxon>Ascomycota</taxon>
        <taxon>Pezizomycotina</taxon>
        <taxon>Pezizomycetes</taxon>
        <taxon>Pezizales</taxon>
        <taxon>Ascobolaceae</taxon>
        <taxon>Ascobolus</taxon>
    </lineage>
</organism>
<proteinExistence type="predicted"/>
<gene>
    <name evidence="1" type="ORF">BJ508DRAFT_419595</name>
</gene>
<accession>A0A3N4HD09</accession>
<reference evidence="1 2" key="1">
    <citation type="journal article" date="2018" name="Nat. Ecol. Evol.">
        <title>Pezizomycetes genomes reveal the molecular basis of ectomycorrhizal truffle lifestyle.</title>
        <authorList>
            <person name="Murat C."/>
            <person name="Payen T."/>
            <person name="Noel B."/>
            <person name="Kuo A."/>
            <person name="Morin E."/>
            <person name="Chen J."/>
            <person name="Kohler A."/>
            <person name="Krizsan K."/>
            <person name="Balestrini R."/>
            <person name="Da Silva C."/>
            <person name="Montanini B."/>
            <person name="Hainaut M."/>
            <person name="Levati E."/>
            <person name="Barry K.W."/>
            <person name="Belfiori B."/>
            <person name="Cichocki N."/>
            <person name="Clum A."/>
            <person name="Dockter R.B."/>
            <person name="Fauchery L."/>
            <person name="Guy J."/>
            <person name="Iotti M."/>
            <person name="Le Tacon F."/>
            <person name="Lindquist E.A."/>
            <person name="Lipzen A."/>
            <person name="Malagnac F."/>
            <person name="Mello A."/>
            <person name="Molinier V."/>
            <person name="Miyauchi S."/>
            <person name="Poulain J."/>
            <person name="Riccioni C."/>
            <person name="Rubini A."/>
            <person name="Sitrit Y."/>
            <person name="Splivallo R."/>
            <person name="Traeger S."/>
            <person name="Wang M."/>
            <person name="Zifcakova L."/>
            <person name="Wipf D."/>
            <person name="Zambonelli A."/>
            <person name="Paolocci F."/>
            <person name="Nowrousian M."/>
            <person name="Ottonello S."/>
            <person name="Baldrian P."/>
            <person name="Spatafora J.W."/>
            <person name="Henrissat B."/>
            <person name="Nagy L.G."/>
            <person name="Aury J.M."/>
            <person name="Wincker P."/>
            <person name="Grigoriev I.V."/>
            <person name="Bonfante P."/>
            <person name="Martin F.M."/>
        </authorList>
    </citation>
    <scope>NUCLEOTIDE SEQUENCE [LARGE SCALE GENOMIC DNA]</scope>
    <source>
        <strain evidence="1 2">RN42</strain>
    </source>
</reference>